<evidence type="ECO:0000256" key="5">
    <source>
        <dbReference type="SAM" id="MobiDB-lite"/>
    </source>
</evidence>
<keyword evidence="1" id="KW-0547">Nucleotide-binding</keyword>
<gene>
    <name evidence="7" type="ORF">HLPCO_001791</name>
</gene>
<dbReference type="Gene3D" id="3.40.50.300">
    <property type="entry name" value="P-loop containing nucleotide triphosphate hydrolases"/>
    <property type="match status" value="2"/>
</dbReference>
<dbReference type="Proteomes" id="UP000005707">
    <property type="component" value="Unassembled WGS sequence"/>
</dbReference>
<dbReference type="InterPro" id="IPR027417">
    <property type="entry name" value="P-loop_NTPase"/>
</dbReference>
<dbReference type="OrthoDB" id="9804086at2"/>
<name>F7Q1S3_9MOLU</name>
<feature type="domain" description="Helicase ATP-binding" evidence="6">
    <location>
        <begin position="478"/>
        <end position="628"/>
    </location>
</feature>
<proteinExistence type="predicted"/>
<dbReference type="STRING" id="1033810.HLPCO_001791"/>
<dbReference type="InterPro" id="IPR014001">
    <property type="entry name" value="Helicase_ATP-bd"/>
</dbReference>
<evidence type="ECO:0000256" key="3">
    <source>
        <dbReference type="ARBA" id="ARBA00022806"/>
    </source>
</evidence>
<dbReference type="SUPFAM" id="SSF52540">
    <property type="entry name" value="P-loop containing nucleoside triphosphate hydrolases"/>
    <property type="match status" value="2"/>
</dbReference>
<keyword evidence="8" id="KW-1185">Reference proteome</keyword>
<dbReference type="InterPro" id="IPR054347">
    <property type="entry name" value="TOTE_primase"/>
</dbReference>
<evidence type="ECO:0000259" key="6">
    <source>
        <dbReference type="PROSITE" id="PS51192"/>
    </source>
</evidence>
<dbReference type="InterPro" id="IPR001650">
    <property type="entry name" value="Helicase_C-like"/>
</dbReference>
<reference evidence="7 8" key="2">
    <citation type="journal article" date="2013" name="PLoS ONE">
        <title>INDIGO - INtegrated Data Warehouse of MIcrobial GenOmes with Examples from the Red Sea Extremophiles.</title>
        <authorList>
            <person name="Alam I."/>
            <person name="Antunes A."/>
            <person name="Kamau A.A."/>
            <person name="Ba Alawi W."/>
            <person name="Kalkatawi M."/>
            <person name="Stingl U."/>
            <person name="Bajic V.B."/>
        </authorList>
    </citation>
    <scope>NUCLEOTIDE SEQUENCE [LARGE SCALE GENOMIC DNA]</scope>
    <source>
        <strain evidence="7 8">SSD-17B</strain>
    </source>
</reference>
<dbReference type="eggNOG" id="COG4951">
    <property type="taxonomic scope" value="Bacteria"/>
</dbReference>
<keyword evidence="3" id="KW-0347">Helicase</keyword>
<comment type="caution">
    <text evidence="7">The sequence shown here is derived from an EMBL/GenBank/DDBJ whole genome shotgun (WGS) entry which is preliminary data.</text>
</comment>
<keyword evidence="4" id="KW-0067">ATP-binding</keyword>
<keyword evidence="2 7" id="KW-0378">Hydrolase</keyword>
<dbReference type="InterPro" id="IPR006935">
    <property type="entry name" value="Helicase/UvrB_N"/>
</dbReference>
<dbReference type="EMBL" id="AFNU02000005">
    <property type="protein sequence ID" value="ERJ12264.1"/>
    <property type="molecule type" value="Genomic_DNA"/>
</dbReference>
<feature type="compositionally biased region" description="Polar residues" evidence="5">
    <location>
        <begin position="59"/>
        <end position="83"/>
    </location>
</feature>
<dbReference type="PANTHER" id="PTHR11274:SF0">
    <property type="entry name" value="GENERAL TRANSCRIPTION AND DNA REPAIR FACTOR IIH HELICASE SUBUNIT XPB"/>
    <property type="match status" value="1"/>
</dbReference>
<evidence type="ECO:0000313" key="7">
    <source>
        <dbReference type="EMBL" id="ERJ12264.1"/>
    </source>
</evidence>
<dbReference type="InParanoid" id="F7Q1S3"/>
<dbReference type="PROSITE" id="PS51192">
    <property type="entry name" value="HELICASE_ATP_BIND_1"/>
    <property type="match status" value="1"/>
</dbReference>
<dbReference type="CDD" id="cd17926">
    <property type="entry name" value="DEXHc_RE"/>
    <property type="match status" value="1"/>
</dbReference>
<dbReference type="GO" id="GO:0003677">
    <property type="term" value="F:DNA binding"/>
    <property type="evidence" value="ECO:0007669"/>
    <property type="project" value="InterPro"/>
</dbReference>
<dbReference type="EC" id="3.6.4.12" evidence="7"/>
<protein>
    <submittedName>
        <fullName evidence="7">DNA excision repair protein ERCC-3</fullName>
        <ecNumber evidence="7">3.6.4.12</ecNumber>
    </submittedName>
</protein>
<feature type="region of interest" description="Disordered" evidence="5">
    <location>
        <begin position="57"/>
        <end position="83"/>
    </location>
</feature>
<evidence type="ECO:0000256" key="4">
    <source>
        <dbReference type="ARBA" id="ARBA00022840"/>
    </source>
</evidence>
<dbReference type="CDD" id="cd18785">
    <property type="entry name" value="SF2_C"/>
    <property type="match status" value="1"/>
</dbReference>
<dbReference type="Pfam" id="PF22548">
    <property type="entry name" value="AEP-TOTE"/>
    <property type="match status" value="1"/>
</dbReference>
<dbReference type="GO" id="GO:0003678">
    <property type="term" value="F:DNA helicase activity"/>
    <property type="evidence" value="ECO:0007669"/>
    <property type="project" value="UniProtKB-EC"/>
</dbReference>
<evidence type="ECO:0000256" key="2">
    <source>
        <dbReference type="ARBA" id="ARBA00022801"/>
    </source>
</evidence>
<evidence type="ECO:0000313" key="8">
    <source>
        <dbReference type="Proteomes" id="UP000005707"/>
    </source>
</evidence>
<reference evidence="7 8" key="1">
    <citation type="journal article" date="2011" name="J. Bacteriol.">
        <title>Genome sequence of Haloplasma contractile, an unusual contractile bacterium from a deep-sea anoxic brine lake.</title>
        <authorList>
            <person name="Antunes A."/>
            <person name="Alam I."/>
            <person name="El Dorry H."/>
            <person name="Siam R."/>
            <person name="Robertson A."/>
            <person name="Bajic V.B."/>
            <person name="Stingl U."/>
        </authorList>
    </citation>
    <scope>NUCLEOTIDE SEQUENCE [LARGE SCALE GENOMIC DNA]</scope>
    <source>
        <strain evidence="7 8">SSD-17B</strain>
    </source>
</reference>
<dbReference type="GO" id="GO:0005524">
    <property type="term" value="F:ATP binding"/>
    <property type="evidence" value="ECO:0007669"/>
    <property type="project" value="UniProtKB-KW"/>
</dbReference>
<dbReference type="Pfam" id="PF00271">
    <property type="entry name" value="Helicase_C"/>
    <property type="match status" value="1"/>
</dbReference>
<dbReference type="SMART" id="SM00487">
    <property type="entry name" value="DEXDc"/>
    <property type="match status" value="1"/>
</dbReference>
<dbReference type="eggNOG" id="COG1061">
    <property type="taxonomic scope" value="Bacteria"/>
</dbReference>
<dbReference type="Pfam" id="PF04851">
    <property type="entry name" value="ResIII"/>
    <property type="match status" value="1"/>
</dbReference>
<dbReference type="AlphaFoldDB" id="F7Q1S3"/>
<dbReference type="PANTHER" id="PTHR11274">
    <property type="entry name" value="RAD25/XP-B DNA REPAIR HELICASE"/>
    <property type="match status" value="1"/>
</dbReference>
<dbReference type="InterPro" id="IPR050615">
    <property type="entry name" value="ATP-dep_DNA_Helicase"/>
</dbReference>
<dbReference type="RefSeq" id="WP_008825270.1">
    <property type="nucleotide sequence ID" value="NZ_AFNU02000005.1"/>
</dbReference>
<accession>F7Q1S3</accession>
<evidence type="ECO:0000256" key="1">
    <source>
        <dbReference type="ARBA" id="ARBA00022741"/>
    </source>
</evidence>
<organism evidence="7 8">
    <name type="scientific">Haloplasma contractile SSD-17B</name>
    <dbReference type="NCBI Taxonomy" id="1033810"/>
    <lineage>
        <taxon>Bacteria</taxon>
        <taxon>Bacillati</taxon>
        <taxon>Mycoplasmatota</taxon>
        <taxon>Mollicutes</taxon>
        <taxon>Haloplasmatales</taxon>
        <taxon>Haloplasmataceae</taxon>
        <taxon>Haloplasma</taxon>
    </lineage>
</organism>
<dbReference type="GO" id="GO:0016787">
    <property type="term" value="F:hydrolase activity"/>
    <property type="evidence" value="ECO:0007669"/>
    <property type="project" value="UniProtKB-KW"/>
</dbReference>
<sequence length="846" mass="97999">MDVNKNKKFDFSYIKKIIGDLENKNKQLLEKNTVLERQINVLKEQYKDLKRENEMLKSLKNQRNVSEQKNTLSSTNRSRNYSNQTNTAQLDIKNQQVNYFSQKTNAKNQIQTTGVNKYSQIKDKINLYKSLFKGRQDVYALRWENENGKSGYYPANQKIRAEGISHKSYNQLTDHVYYKHLDGTETVGIYPLLKDNTCYFLALDFDKKGWQNDIKAFIKTCMESDFPAYVEKSRSGNGGHVWLFFEKPIQAAIARRLGHILLTKTKEKRYHLKSFDRLFPNQDKLLPGGFGNLIAIPLQKKRLNQGNSAFVNFNFEPYDDQWAFLYTIKKVSLDKAREFVNNSSQINKISFREKRSNNSKIDELPKQIEIVYSNMIYIPKYLLTQSAVNGLKAFASFTNPKFYKAKSLRLPTYSIPRVIDTSEDYADALALPRGCLKDVIELFSKNGSDVKVKYDWNEGEIIKTDFSGKLKPKQEKALEELSRYNTGILSATTGFGKTVIAIALLAKIKRNALIIVHTKQLLEQWKEKLKIFLNAKEDQIGQYGAGKKKRTGIIDVALIQSLNYRQKVKEFISEYGIVLVDECHHISAISFEQVLKKIKAKYVYGFTATLVRKDGHHPIVKMQLGEVRYEVKAKAEILQKSYNHSVLPQFINSNIESLGEKPKIYDVYSWLVKNDERNEIIIDDVLNCLNNKKTPLVLTERTAHLEILVSVFKEKVPHVFTLRGGMSKKQLKETICDMNKHLDQKGECVVVATGKFVGEGFDDPRLDTLFLTMPVSWKGTLQQYVGRLHRDHVDKEEVLIYDYVDQHPMLERMYKKRLIGYKALGYKIKDDNEFKRTEQQQTLFDI</sequence>